<evidence type="ECO:0000256" key="1">
    <source>
        <dbReference type="ARBA" id="ARBA00000085"/>
    </source>
</evidence>
<dbReference type="SMART" id="SM00304">
    <property type="entry name" value="HAMP"/>
    <property type="match status" value="1"/>
</dbReference>
<evidence type="ECO:0000256" key="2">
    <source>
        <dbReference type="ARBA" id="ARBA00004370"/>
    </source>
</evidence>
<dbReference type="InterPro" id="IPR004358">
    <property type="entry name" value="Sig_transdc_His_kin-like_C"/>
</dbReference>
<keyword evidence="24" id="KW-1185">Reference proteome</keyword>
<keyword evidence="5" id="KW-0808">Transferase</keyword>
<dbReference type="InterPro" id="IPR000160">
    <property type="entry name" value="GGDEF_dom"/>
</dbReference>
<dbReference type="PROSITE" id="PS50883">
    <property type="entry name" value="EAL"/>
    <property type="match status" value="1"/>
</dbReference>
<dbReference type="Gene3D" id="3.20.20.450">
    <property type="entry name" value="EAL domain"/>
    <property type="match status" value="1"/>
</dbReference>
<dbReference type="SUPFAM" id="SSF47226">
    <property type="entry name" value="Histidine-containing phosphotransfer domain, HPT domain"/>
    <property type="match status" value="1"/>
</dbReference>
<evidence type="ECO:0000259" key="18">
    <source>
        <dbReference type="PROSITE" id="PS50110"/>
    </source>
</evidence>
<dbReference type="InterPro" id="IPR003594">
    <property type="entry name" value="HATPase_dom"/>
</dbReference>
<evidence type="ECO:0000259" key="21">
    <source>
        <dbReference type="PROSITE" id="PS50887"/>
    </source>
</evidence>
<dbReference type="CDD" id="cd01949">
    <property type="entry name" value="GGDEF"/>
    <property type="match status" value="1"/>
</dbReference>
<dbReference type="Proteomes" id="UP000483379">
    <property type="component" value="Unassembled WGS sequence"/>
</dbReference>
<feature type="domain" description="Response regulatory" evidence="18">
    <location>
        <begin position="712"/>
        <end position="832"/>
    </location>
</feature>
<dbReference type="EMBL" id="JAAIJQ010000061">
    <property type="protein sequence ID" value="NEV63770.1"/>
    <property type="molecule type" value="Genomic_DNA"/>
</dbReference>
<organism evidence="23 24">
    <name type="scientific">Thiorhodococcus minor</name>
    <dbReference type="NCBI Taxonomy" id="57489"/>
    <lineage>
        <taxon>Bacteria</taxon>
        <taxon>Pseudomonadati</taxon>
        <taxon>Pseudomonadota</taxon>
        <taxon>Gammaproteobacteria</taxon>
        <taxon>Chromatiales</taxon>
        <taxon>Chromatiaceae</taxon>
        <taxon>Thiorhodococcus</taxon>
    </lineage>
</organism>
<dbReference type="SMART" id="SM00052">
    <property type="entry name" value="EAL"/>
    <property type="match status" value="1"/>
</dbReference>
<evidence type="ECO:0000256" key="12">
    <source>
        <dbReference type="PROSITE-ProRule" id="PRU00110"/>
    </source>
</evidence>
<dbReference type="Gene3D" id="6.10.340.10">
    <property type="match status" value="1"/>
</dbReference>
<dbReference type="Gene3D" id="1.10.287.130">
    <property type="match status" value="1"/>
</dbReference>
<feature type="modified residue" description="Phosphohistidine" evidence="12">
    <location>
        <position position="928"/>
    </location>
</feature>
<dbReference type="CDD" id="cd01948">
    <property type="entry name" value="EAL"/>
    <property type="match status" value="1"/>
</dbReference>
<dbReference type="InterPro" id="IPR003660">
    <property type="entry name" value="HAMP_dom"/>
</dbReference>
<dbReference type="SUPFAM" id="SSF55073">
    <property type="entry name" value="Nucleotide cyclase"/>
    <property type="match status" value="1"/>
</dbReference>
<dbReference type="PROSITE" id="PS50885">
    <property type="entry name" value="HAMP"/>
    <property type="match status" value="1"/>
</dbReference>
<keyword evidence="16" id="KW-0472">Membrane</keyword>
<keyword evidence="14" id="KW-0175">Coiled coil</keyword>
<keyword evidence="6" id="KW-0547">Nucleotide-binding</keyword>
<dbReference type="InterPro" id="IPR036641">
    <property type="entry name" value="HPT_dom_sf"/>
</dbReference>
<evidence type="ECO:0000256" key="3">
    <source>
        <dbReference type="ARBA" id="ARBA00012438"/>
    </source>
</evidence>
<dbReference type="InterPro" id="IPR035919">
    <property type="entry name" value="EAL_sf"/>
</dbReference>
<dbReference type="SMART" id="SM00073">
    <property type="entry name" value="HPT"/>
    <property type="match status" value="1"/>
</dbReference>
<dbReference type="InterPro" id="IPR033417">
    <property type="entry name" value="CHASE8"/>
</dbReference>
<feature type="region of interest" description="Disordered" evidence="15">
    <location>
        <begin position="835"/>
        <end position="867"/>
    </location>
</feature>
<dbReference type="PROSITE" id="PS50894">
    <property type="entry name" value="HPT"/>
    <property type="match status" value="1"/>
</dbReference>
<dbReference type="Gene3D" id="3.30.70.270">
    <property type="match status" value="1"/>
</dbReference>
<keyword evidence="9" id="KW-0902">Two-component regulatory system</keyword>
<dbReference type="PROSITE" id="PS50887">
    <property type="entry name" value="GGDEF"/>
    <property type="match status" value="1"/>
</dbReference>
<dbReference type="InterPro" id="IPR013656">
    <property type="entry name" value="PAS_4"/>
</dbReference>
<evidence type="ECO:0000313" key="23">
    <source>
        <dbReference type="EMBL" id="NEV63770.1"/>
    </source>
</evidence>
<dbReference type="Pfam" id="PF00672">
    <property type="entry name" value="HAMP"/>
    <property type="match status" value="1"/>
</dbReference>
<dbReference type="SUPFAM" id="SSF158472">
    <property type="entry name" value="HAMP domain-like"/>
    <property type="match status" value="1"/>
</dbReference>
<dbReference type="SUPFAM" id="SSF52172">
    <property type="entry name" value="CheY-like"/>
    <property type="match status" value="3"/>
</dbReference>
<dbReference type="PROSITE" id="PS50109">
    <property type="entry name" value="HIS_KIN"/>
    <property type="match status" value="1"/>
</dbReference>
<feature type="domain" description="EAL" evidence="19">
    <location>
        <begin position="1448"/>
        <end position="1699"/>
    </location>
</feature>
<feature type="transmembrane region" description="Helical" evidence="16">
    <location>
        <begin position="25"/>
        <end position="47"/>
    </location>
</feature>
<reference evidence="23 24" key="1">
    <citation type="submission" date="2020-02" db="EMBL/GenBank/DDBJ databases">
        <title>Genome sequences of Thiorhodococcus mannitoliphagus and Thiorhodococcus minor, purple sulfur photosynthetic bacteria in the gammaproteobacterial family, Chromatiaceae.</title>
        <authorList>
            <person name="Aviles F.A."/>
            <person name="Meyer T.E."/>
            <person name="Kyndt J.A."/>
        </authorList>
    </citation>
    <scope>NUCLEOTIDE SEQUENCE [LARGE SCALE GENOMIC DNA]</scope>
    <source>
        <strain evidence="23 24">DSM 11518</strain>
    </source>
</reference>
<dbReference type="Pfam" id="PF01627">
    <property type="entry name" value="Hpt"/>
    <property type="match status" value="1"/>
</dbReference>
<dbReference type="PANTHER" id="PTHR45339">
    <property type="entry name" value="HYBRID SIGNAL TRANSDUCTION HISTIDINE KINASE J"/>
    <property type="match status" value="1"/>
</dbReference>
<dbReference type="FunFam" id="3.30.565.10:FF:000010">
    <property type="entry name" value="Sensor histidine kinase RcsC"/>
    <property type="match status" value="1"/>
</dbReference>
<name>A0A6M0K214_9GAMM</name>
<dbReference type="SMART" id="SM00448">
    <property type="entry name" value="REC"/>
    <property type="match status" value="3"/>
</dbReference>
<gene>
    <name evidence="23" type="ORF">G3446_18050</name>
</gene>
<dbReference type="Pfam" id="PF00512">
    <property type="entry name" value="HisKA"/>
    <property type="match status" value="1"/>
</dbReference>
<evidence type="ECO:0000256" key="15">
    <source>
        <dbReference type="SAM" id="MobiDB-lite"/>
    </source>
</evidence>
<evidence type="ECO:0000256" key="11">
    <source>
        <dbReference type="ARBA" id="ARBA00068150"/>
    </source>
</evidence>
<dbReference type="InterPro" id="IPR043128">
    <property type="entry name" value="Rev_trsase/Diguanyl_cyclase"/>
</dbReference>
<dbReference type="RefSeq" id="WP_164454232.1">
    <property type="nucleotide sequence ID" value="NZ_JAAIJQ010000061.1"/>
</dbReference>
<dbReference type="CDD" id="cd00082">
    <property type="entry name" value="HisKA"/>
    <property type="match status" value="1"/>
</dbReference>
<dbReference type="Gene3D" id="3.30.450.20">
    <property type="entry name" value="PAS domain"/>
    <property type="match status" value="1"/>
</dbReference>
<feature type="modified residue" description="4-aspartylphosphate" evidence="13">
    <location>
        <position position="617"/>
    </location>
</feature>
<accession>A0A6M0K214</accession>
<comment type="subunit">
    <text evidence="10">At low DSF concentrations, interacts with RpfF.</text>
</comment>
<dbReference type="Pfam" id="PF00072">
    <property type="entry name" value="Response_reg"/>
    <property type="match status" value="2"/>
</dbReference>
<dbReference type="Pfam" id="PF02518">
    <property type="entry name" value="HATPase_c"/>
    <property type="match status" value="1"/>
</dbReference>
<dbReference type="Gene3D" id="3.40.50.2300">
    <property type="match status" value="3"/>
</dbReference>
<dbReference type="FunFam" id="1.10.287.130:FF:000002">
    <property type="entry name" value="Two-component osmosensing histidine kinase"/>
    <property type="match status" value="1"/>
</dbReference>
<comment type="catalytic activity">
    <reaction evidence="1">
        <text>ATP + protein L-histidine = ADP + protein N-phospho-L-histidine.</text>
        <dbReference type="EC" id="2.7.13.3"/>
    </reaction>
</comment>
<feature type="domain" description="GGDEF" evidence="21">
    <location>
        <begin position="1294"/>
        <end position="1439"/>
    </location>
</feature>
<dbReference type="InterPro" id="IPR011006">
    <property type="entry name" value="CheY-like_superfamily"/>
</dbReference>
<evidence type="ECO:0000256" key="14">
    <source>
        <dbReference type="SAM" id="Coils"/>
    </source>
</evidence>
<feature type="compositionally biased region" description="Low complexity" evidence="15">
    <location>
        <begin position="841"/>
        <end position="860"/>
    </location>
</feature>
<dbReference type="InterPro" id="IPR035965">
    <property type="entry name" value="PAS-like_dom_sf"/>
</dbReference>
<dbReference type="EC" id="2.7.13.3" evidence="3"/>
<dbReference type="SMART" id="SM00387">
    <property type="entry name" value="HATPase_c"/>
    <property type="match status" value="1"/>
</dbReference>
<keyword evidence="8" id="KW-0067">ATP-binding</keyword>
<protein>
    <recommendedName>
        <fullName evidence="11">Sensory/regulatory protein RpfC</fullName>
        <ecNumber evidence="3">2.7.13.3</ecNumber>
    </recommendedName>
</protein>
<evidence type="ECO:0000259" key="17">
    <source>
        <dbReference type="PROSITE" id="PS50109"/>
    </source>
</evidence>
<evidence type="ECO:0000256" key="7">
    <source>
        <dbReference type="ARBA" id="ARBA00022777"/>
    </source>
</evidence>
<feature type="domain" description="HPt" evidence="22">
    <location>
        <begin position="889"/>
        <end position="986"/>
    </location>
</feature>
<dbReference type="SUPFAM" id="SSF47384">
    <property type="entry name" value="Homodimeric domain of signal transducing histidine kinase"/>
    <property type="match status" value="1"/>
</dbReference>
<feature type="coiled-coil region" evidence="14">
    <location>
        <begin position="287"/>
        <end position="324"/>
    </location>
</feature>
<keyword evidence="7" id="KW-0418">Kinase</keyword>
<dbReference type="GO" id="GO:0000155">
    <property type="term" value="F:phosphorelay sensor kinase activity"/>
    <property type="evidence" value="ECO:0007669"/>
    <property type="project" value="InterPro"/>
</dbReference>
<dbReference type="SUPFAM" id="SSF141868">
    <property type="entry name" value="EAL domain-like"/>
    <property type="match status" value="1"/>
</dbReference>
<dbReference type="GO" id="GO:0005886">
    <property type="term" value="C:plasma membrane"/>
    <property type="evidence" value="ECO:0007669"/>
    <property type="project" value="UniProtKB-SubCell"/>
</dbReference>
<dbReference type="SMART" id="SM00267">
    <property type="entry name" value="GGDEF"/>
    <property type="match status" value="1"/>
</dbReference>
<dbReference type="InterPro" id="IPR001633">
    <property type="entry name" value="EAL_dom"/>
</dbReference>
<sequence length="1713" mass="185815">MFKSKLGRAMTSHSSQSISKKLRRIIMVTTLVSLILSMLAVLALQAVSYRSALLRHVSVLTQAIGTSTTAALEFGDAKTAARLLEALKAEPEVLRGWLTDVDGSLLATYRPEAGGASAGSSESRAAPEETSAPDWVVAAIRDGEETYGFSAQRLHYVAPVLFDGDLIGWVAIEAGLEGLYASLGGNLLILALVLLAAIGLARLISAKLQRPLTAPILNLSSVMEQVTNEQDYGLRAPAGQDDEIGRLIQGFNEMLGELGERDKRLAEHRQLLECEVADRTADLSRANEGLRLAVEEAQRARASAEQARESAEQANRAKSQFLANMSHEIRTPMNGIIGMTELLLGTDLTAEQRRFAGAVARSGRSLLAVINDILDVSKIEAGRLVLERTELDLAERIEEVVDLFAERTHAKGLELVCHIAPELPARVMGDPSRISQVLSNLISNAIKFTQDGEVVVRALLESRADGEARVSIQVSDTGIGIAKDSYEAVFEAFAQADGSTTREFGGTGLGLAIAKELIELMGGEIGVVSEIGAGACFWLSLPLAVTRWDAAPLAKADRLVGRRALVVASHRSTREALVDYARSAGLEAMECAHSNEAMRLLEKAQDDEAPIDFLILDSTLSEVASLASTAAIRERPVLERVERVLLTPLSLGWQSSKSSQLEIDAYLSKPVRRRQLLECIAGLKSVAGAEYEPPRALAPRVAVEKAAPLGLKVLVAEDNRVNQELAMAMLRKLGCKPSVVFDGQAAVESSNGDDFDIVLMDCQMPRTDGYEATRLIRAREERAEDGRRTPIIALTAHAMAGDQERCLAAGMDDYLSKPISLTTLRDALLRWSPRRMDGDAEPSAAEAQAPEPRSAAPSSAGPGLEDLDCLPVLGEEELSTVAEMGSEVDQDLVARLVDNYKAATPELMGRLLEGLRTARLDQVAKAAHTLRSSAAAMGAQRLAELCGRLERAAKAGGEGAALLSSSELSPYLEALDRQTSAALSQYVDGAAAKEPAREPAEITGLVEPDEKTSRVLIVDDDESMQVLAKWNLENFGFSYAGARTGQEAIDQVRSVPPDLVVLDVMMPGIDGFETCRLLRRNPGFELIPILMATGLDDVESIQKAYESGATDFLSKPVNWTLMIHRLRYLLRGHATLSALHKSEARNSALISAIPDALLRLDKGGRILQFKPGRVLQGLGAQTQSLVSDLTDLLPETLCAAVRREIKTALSERTVREIEIEIPGGDREMVAFDARFIAIDTDQVILLLRDVTERRRRQRMIQDLAYRDGLTGLANRQQLNQELSDALSSARRHDDQVAVIFLDLDQFKRINDSLGHGIGDELLRGAALRLQSAVDEIVQSSRAQGIRLGQTVARLGGDELTVVLSGADARQLARSVAERIIHRFREPFYSAGHSIVCTVSIGIAVAPDNGDTVESLLKYADTAMYAAKLRGRNNYQFFTSSMGEAATRKLDIEARLRKAIDQGQFALFYQPVVDLATGETRGLEALLRWQDPERGIVGPASFISIAEESGLILPLGRWVIDEVGRQLAVWERQGLDLSVSINLSARQFNQQGLVEHLLDLARGARKGRVELEITESILLDRDTRLIDTLTLLRGAGIRVAIDDFGTGYSALAYLQNLPIDTLKVDRGFVREIGSSPPSDPLVRTIIALARGLDLRVVAEGVETDEQLRFLLEEGCHAAQGFLFARPLSPSQLSTYLLRGEAIFGAGLNRVSSAG</sequence>
<dbReference type="InterPro" id="IPR001789">
    <property type="entry name" value="Sig_transdc_resp-reg_receiver"/>
</dbReference>
<evidence type="ECO:0000256" key="16">
    <source>
        <dbReference type="SAM" id="Phobius"/>
    </source>
</evidence>
<dbReference type="Pfam" id="PF17152">
    <property type="entry name" value="CHASE8"/>
    <property type="match status" value="1"/>
</dbReference>
<dbReference type="NCBIfam" id="TIGR00254">
    <property type="entry name" value="GGDEF"/>
    <property type="match status" value="1"/>
</dbReference>
<comment type="subcellular location">
    <subcellularLocation>
        <location evidence="2">Membrane</location>
    </subcellularLocation>
</comment>
<evidence type="ECO:0000256" key="4">
    <source>
        <dbReference type="ARBA" id="ARBA00022553"/>
    </source>
</evidence>
<evidence type="ECO:0000259" key="22">
    <source>
        <dbReference type="PROSITE" id="PS50894"/>
    </source>
</evidence>
<dbReference type="InterPro" id="IPR003661">
    <property type="entry name" value="HisK_dim/P_dom"/>
</dbReference>
<dbReference type="Pfam" id="PF00990">
    <property type="entry name" value="GGDEF"/>
    <property type="match status" value="1"/>
</dbReference>
<evidence type="ECO:0000256" key="9">
    <source>
        <dbReference type="ARBA" id="ARBA00023012"/>
    </source>
</evidence>
<dbReference type="InterPro" id="IPR008207">
    <property type="entry name" value="Sig_transdc_His_kin_Hpt_dom"/>
</dbReference>
<dbReference type="CDD" id="cd17546">
    <property type="entry name" value="REC_hyHK_CKI1_RcsC-like"/>
    <property type="match status" value="1"/>
</dbReference>
<dbReference type="InterPro" id="IPR036097">
    <property type="entry name" value="HisK_dim/P_sf"/>
</dbReference>
<keyword evidence="4 13" id="KW-0597">Phosphoprotein</keyword>
<dbReference type="CDD" id="cd06225">
    <property type="entry name" value="HAMP"/>
    <property type="match status" value="1"/>
</dbReference>
<dbReference type="PANTHER" id="PTHR45339:SF5">
    <property type="entry name" value="HISTIDINE KINASE"/>
    <property type="match status" value="1"/>
</dbReference>
<dbReference type="Pfam" id="PF00563">
    <property type="entry name" value="EAL"/>
    <property type="match status" value="1"/>
</dbReference>
<evidence type="ECO:0000259" key="20">
    <source>
        <dbReference type="PROSITE" id="PS50885"/>
    </source>
</evidence>
<evidence type="ECO:0000259" key="19">
    <source>
        <dbReference type="PROSITE" id="PS50883"/>
    </source>
</evidence>
<dbReference type="SUPFAM" id="SSF55874">
    <property type="entry name" value="ATPase domain of HSP90 chaperone/DNA topoisomerase II/histidine kinase"/>
    <property type="match status" value="1"/>
</dbReference>
<proteinExistence type="predicted"/>
<feature type="modified residue" description="4-aspartylphosphate" evidence="13">
    <location>
        <position position="1063"/>
    </location>
</feature>
<evidence type="ECO:0000256" key="13">
    <source>
        <dbReference type="PROSITE-ProRule" id="PRU00169"/>
    </source>
</evidence>
<feature type="domain" description="Histidine kinase" evidence="17">
    <location>
        <begin position="324"/>
        <end position="545"/>
    </location>
</feature>
<dbReference type="Gene3D" id="1.20.120.160">
    <property type="entry name" value="HPT domain"/>
    <property type="match status" value="1"/>
</dbReference>
<evidence type="ECO:0000256" key="8">
    <source>
        <dbReference type="ARBA" id="ARBA00022840"/>
    </source>
</evidence>
<evidence type="ECO:0000256" key="10">
    <source>
        <dbReference type="ARBA" id="ARBA00064003"/>
    </source>
</evidence>
<dbReference type="CDD" id="cd16922">
    <property type="entry name" value="HATPase_EvgS-ArcB-TorS-like"/>
    <property type="match status" value="1"/>
</dbReference>
<feature type="domain" description="HAMP" evidence="20">
    <location>
        <begin position="210"/>
        <end position="263"/>
    </location>
</feature>
<feature type="domain" description="Response regulatory" evidence="18">
    <location>
        <begin position="563"/>
        <end position="684"/>
    </location>
</feature>
<dbReference type="InterPro" id="IPR036890">
    <property type="entry name" value="HATPase_C_sf"/>
</dbReference>
<keyword evidence="16" id="KW-1133">Transmembrane helix</keyword>
<comment type="caution">
    <text evidence="23">The sequence shown here is derived from an EMBL/GenBank/DDBJ whole genome shotgun (WGS) entry which is preliminary data.</text>
</comment>
<dbReference type="GO" id="GO:0005524">
    <property type="term" value="F:ATP binding"/>
    <property type="evidence" value="ECO:0007669"/>
    <property type="project" value="UniProtKB-KW"/>
</dbReference>
<evidence type="ECO:0000256" key="6">
    <source>
        <dbReference type="ARBA" id="ARBA00022741"/>
    </source>
</evidence>
<dbReference type="SUPFAM" id="SSF55785">
    <property type="entry name" value="PYP-like sensor domain (PAS domain)"/>
    <property type="match status" value="1"/>
</dbReference>
<dbReference type="SMART" id="SM00388">
    <property type="entry name" value="HisKA"/>
    <property type="match status" value="1"/>
</dbReference>
<evidence type="ECO:0000313" key="24">
    <source>
        <dbReference type="Proteomes" id="UP000483379"/>
    </source>
</evidence>
<dbReference type="PRINTS" id="PR00344">
    <property type="entry name" value="BCTRLSENSOR"/>
</dbReference>
<dbReference type="Pfam" id="PF08448">
    <property type="entry name" value="PAS_4"/>
    <property type="match status" value="1"/>
</dbReference>
<dbReference type="PROSITE" id="PS50110">
    <property type="entry name" value="RESPONSE_REGULATORY"/>
    <property type="match status" value="3"/>
</dbReference>
<dbReference type="InterPro" id="IPR005467">
    <property type="entry name" value="His_kinase_dom"/>
</dbReference>
<dbReference type="InterPro" id="IPR029787">
    <property type="entry name" value="Nucleotide_cyclase"/>
</dbReference>
<evidence type="ECO:0000256" key="5">
    <source>
        <dbReference type="ARBA" id="ARBA00022679"/>
    </source>
</evidence>
<feature type="domain" description="Response regulatory" evidence="18">
    <location>
        <begin position="1014"/>
        <end position="1130"/>
    </location>
</feature>
<keyword evidence="16" id="KW-0812">Transmembrane</keyword>
<feature type="modified residue" description="4-aspartylphosphate" evidence="13">
    <location>
        <position position="761"/>
    </location>
</feature>
<dbReference type="Gene3D" id="3.30.565.10">
    <property type="entry name" value="Histidine kinase-like ATPase, C-terminal domain"/>
    <property type="match status" value="1"/>
</dbReference>